<dbReference type="AlphaFoldDB" id="A0A9D1SRY6"/>
<feature type="transmembrane region" description="Helical" evidence="1">
    <location>
        <begin position="141"/>
        <end position="166"/>
    </location>
</feature>
<comment type="caution">
    <text evidence="2">The sequence shown here is derived from an EMBL/GenBank/DDBJ whole genome shotgun (WGS) entry which is preliminary data.</text>
</comment>
<feature type="transmembrane region" description="Helical" evidence="1">
    <location>
        <begin position="301"/>
        <end position="320"/>
    </location>
</feature>
<organism evidence="2 3">
    <name type="scientific">Candidatus Limenecus avicola</name>
    <dbReference type="NCBI Taxonomy" id="2840847"/>
    <lineage>
        <taxon>Bacteria</taxon>
        <taxon>Bacillati</taxon>
        <taxon>Bacillota</taxon>
        <taxon>Clostridia</taxon>
        <taxon>Eubacteriales</taxon>
        <taxon>Clostridiaceae</taxon>
        <taxon>Clostridiaceae incertae sedis</taxon>
        <taxon>Candidatus Limenecus</taxon>
    </lineage>
</organism>
<protein>
    <submittedName>
        <fullName evidence="2">Uncharacterized protein</fullName>
    </submittedName>
</protein>
<keyword evidence="1" id="KW-0812">Transmembrane</keyword>
<name>A0A9D1SRY6_9CLOT</name>
<keyword evidence="1" id="KW-0472">Membrane</keyword>
<reference evidence="2" key="2">
    <citation type="journal article" date="2021" name="PeerJ">
        <title>Extensive microbial diversity within the chicken gut microbiome revealed by metagenomics and culture.</title>
        <authorList>
            <person name="Gilroy R."/>
            <person name="Ravi A."/>
            <person name="Getino M."/>
            <person name="Pursley I."/>
            <person name="Horton D.L."/>
            <person name="Alikhan N.F."/>
            <person name="Baker D."/>
            <person name="Gharbi K."/>
            <person name="Hall N."/>
            <person name="Watson M."/>
            <person name="Adriaenssens E.M."/>
            <person name="Foster-Nyarko E."/>
            <person name="Jarju S."/>
            <person name="Secka A."/>
            <person name="Antonio M."/>
            <person name="Oren A."/>
            <person name="Chaudhuri R.R."/>
            <person name="La Ragione R."/>
            <person name="Hildebrand F."/>
            <person name="Pallen M.J."/>
        </authorList>
    </citation>
    <scope>NUCLEOTIDE SEQUENCE</scope>
    <source>
        <strain evidence="2">CHK154-7741</strain>
    </source>
</reference>
<feature type="transmembrane region" description="Helical" evidence="1">
    <location>
        <begin position="69"/>
        <end position="89"/>
    </location>
</feature>
<feature type="transmembrane region" description="Helical" evidence="1">
    <location>
        <begin position="186"/>
        <end position="206"/>
    </location>
</feature>
<feature type="transmembrane region" description="Helical" evidence="1">
    <location>
        <begin position="109"/>
        <end position="134"/>
    </location>
</feature>
<evidence type="ECO:0000256" key="1">
    <source>
        <dbReference type="SAM" id="Phobius"/>
    </source>
</evidence>
<sequence length="486" mass="55762">MNINILYTLLYGIFTLVVVLSHEIWADEAQVWQIVQNVSFLGLFKHLVNEGHPSLFYLINMPFAKAGCSAAFMQIFCWLCTTLSVFLLWQFAPFKQYTKFAITLSAGFLYFFPVIARSYSIIPLLVFAIALVYPHYRKKPFLYALLLFLTANTHVIMLGLCALLSLDFLYCAVLKEDEKSVKKRNIFAFLIMASGMAAVVAQLALTIQSNAVIGMHTLTLWGSCVKVFTQFFLNAVDNQWAEPGSFSFAPYTITAALISVVLYIALFVLLFKKNKKIFAIGFLAVLFQLLIYIAGYNHWIFVNRIFCAHLVLIFCFWIVLNKNDRLINILLSLFFTLTIFNGLKYAVLDIHNPYSGAKETAEFIKNNIDKDNSVIVTDNPPYAVGVVYYLKGKNSIYCAQQQKNISYVVWDKSLLFILDGSKWPEYARFVMQNEPDFKNKKLYALVPFFDADKFDVDKIDNFKLIFESKPSMVKLEGFRIYEYLNN</sequence>
<feature type="transmembrane region" description="Helical" evidence="1">
    <location>
        <begin position="277"/>
        <end position="295"/>
    </location>
</feature>
<feature type="transmembrane region" description="Helical" evidence="1">
    <location>
        <begin position="248"/>
        <end position="270"/>
    </location>
</feature>
<dbReference type="EMBL" id="DVOD01000055">
    <property type="protein sequence ID" value="HIU92964.1"/>
    <property type="molecule type" value="Genomic_DNA"/>
</dbReference>
<proteinExistence type="predicted"/>
<dbReference type="Proteomes" id="UP000886748">
    <property type="component" value="Unassembled WGS sequence"/>
</dbReference>
<feature type="transmembrane region" description="Helical" evidence="1">
    <location>
        <begin position="327"/>
        <end position="348"/>
    </location>
</feature>
<evidence type="ECO:0000313" key="2">
    <source>
        <dbReference type="EMBL" id="HIU92964.1"/>
    </source>
</evidence>
<accession>A0A9D1SRY6</accession>
<evidence type="ECO:0000313" key="3">
    <source>
        <dbReference type="Proteomes" id="UP000886748"/>
    </source>
</evidence>
<gene>
    <name evidence="2" type="ORF">IAD26_07515</name>
</gene>
<keyword evidence="1" id="KW-1133">Transmembrane helix</keyword>
<feature type="transmembrane region" description="Helical" evidence="1">
    <location>
        <begin position="5"/>
        <end position="25"/>
    </location>
</feature>
<reference evidence="2" key="1">
    <citation type="submission" date="2020-10" db="EMBL/GenBank/DDBJ databases">
        <authorList>
            <person name="Gilroy R."/>
        </authorList>
    </citation>
    <scope>NUCLEOTIDE SEQUENCE</scope>
    <source>
        <strain evidence="2">CHK154-7741</strain>
    </source>
</reference>